<protein>
    <recommendedName>
        <fullName evidence="3">F-box domain-containing protein</fullName>
    </recommendedName>
</protein>
<evidence type="ECO:0000313" key="2">
    <source>
        <dbReference type="Proteomes" id="UP001219525"/>
    </source>
</evidence>
<comment type="caution">
    <text evidence="1">The sequence shown here is derived from an EMBL/GenBank/DDBJ whole genome shotgun (WGS) entry which is preliminary data.</text>
</comment>
<name>A0AAD6V8F5_9AGAR</name>
<organism evidence="1 2">
    <name type="scientific">Mycena pura</name>
    <dbReference type="NCBI Taxonomy" id="153505"/>
    <lineage>
        <taxon>Eukaryota</taxon>
        <taxon>Fungi</taxon>
        <taxon>Dikarya</taxon>
        <taxon>Basidiomycota</taxon>
        <taxon>Agaricomycotina</taxon>
        <taxon>Agaricomycetes</taxon>
        <taxon>Agaricomycetidae</taxon>
        <taxon>Agaricales</taxon>
        <taxon>Marasmiineae</taxon>
        <taxon>Mycenaceae</taxon>
        <taxon>Mycena</taxon>
    </lineage>
</organism>
<evidence type="ECO:0000313" key="1">
    <source>
        <dbReference type="EMBL" id="KAJ7202630.1"/>
    </source>
</evidence>
<proteinExistence type="predicted"/>
<dbReference type="AlphaFoldDB" id="A0AAD6V8F5"/>
<dbReference type="EMBL" id="JARJCW010000054">
    <property type="protein sequence ID" value="KAJ7202630.1"/>
    <property type="molecule type" value="Genomic_DNA"/>
</dbReference>
<dbReference type="Proteomes" id="UP001219525">
    <property type="component" value="Unassembled WGS sequence"/>
</dbReference>
<reference evidence="1" key="1">
    <citation type="submission" date="2023-03" db="EMBL/GenBank/DDBJ databases">
        <title>Massive genome expansion in bonnet fungi (Mycena s.s.) driven by repeated elements and novel gene families across ecological guilds.</title>
        <authorList>
            <consortium name="Lawrence Berkeley National Laboratory"/>
            <person name="Harder C.B."/>
            <person name="Miyauchi S."/>
            <person name="Viragh M."/>
            <person name="Kuo A."/>
            <person name="Thoen E."/>
            <person name="Andreopoulos B."/>
            <person name="Lu D."/>
            <person name="Skrede I."/>
            <person name="Drula E."/>
            <person name="Henrissat B."/>
            <person name="Morin E."/>
            <person name="Kohler A."/>
            <person name="Barry K."/>
            <person name="LaButti K."/>
            <person name="Morin E."/>
            <person name="Salamov A."/>
            <person name="Lipzen A."/>
            <person name="Mereny Z."/>
            <person name="Hegedus B."/>
            <person name="Baldrian P."/>
            <person name="Stursova M."/>
            <person name="Weitz H."/>
            <person name="Taylor A."/>
            <person name="Grigoriev I.V."/>
            <person name="Nagy L.G."/>
            <person name="Martin F."/>
            <person name="Kauserud H."/>
        </authorList>
    </citation>
    <scope>NUCLEOTIDE SEQUENCE</scope>
    <source>
        <strain evidence="1">9144</strain>
    </source>
</reference>
<evidence type="ECO:0008006" key="3">
    <source>
        <dbReference type="Google" id="ProtNLM"/>
    </source>
</evidence>
<gene>
    <name evidence="1" type="ORF">GGX14DRAFT_653894</name>
</gene>
<sequence>MASSAHHVTVEEERSAIDNQLAWHYAQIAVLTEKHNAFVPILRLSNELLARILTIYAAESDCLFNLKWTRVLFVCRRWHELALASAARPLWSFIAIRFQSFNCSVHRVSTQLRRSGDYPLTIKIKLYESNACIDSILNQAERIRSLHVTGVATYVYHLIDRLTALSLPILHSLTLDPSYKQDELPGSIVKALPDVIFDGKLPNLCELTLTSIAFPWRLMGNLVALCLSHSDNSVKSTPSNFPDLMLMLESCPRLRTLELDSVLPSPGPHEHHSPVDLPFLELLHLHETVATCTALLAYLRFPSTSTVELKPQNVHIGADIKDVLIPLHKCIRSRIISALRIVAFWIEEDSGREGYCVMSFNFHTPARRSGSLTLTCHPRNQRTVRQIMKKAIKTSPSLSITHLDIECATNISEASWKGALKLLRAVQLVRLQAHGGGLNFVRALSAMETADPLYTTFPRILHLHTRVSGSQRWKDMIPDFLHALEDYLRTRLAKRNMLETLELKDDLFRYLLKHEEEIERLFYMMQGAGTLLYNGALFDPVQAREEREKMEDELRDLWEME</sequence>
<keyword evidence="2" id="KW-1185">Reference proteome</keyword>
<accession>A0AAD6V8F5</accession>